<sequence length="481" mass="51219">MPTTPTGPWPRVEATLNPDGTSQVVIGGTSHTLSAPSIADARNQVISLVAHHAAQLGRPLYALTRDPTGTWPIIISPNGDVAPDPERRPSAETSAGDSSAHEAGRSSPEGPGPVGGLSPEAPAPADRDARTAPDETAWTDQPVSQDPGPADMPAEARAWQAADEDTPAPLPNHGETRERRSFLKATEIEQPATQGWRGRASRLGVRMSPSPAERSERSDVHAVSQHWPGPRTIAVVNGKGGAGKTPATVLLSAVFARHGGAGVVAWDANQTRGTLGWRTDQGPHEATVLDLLPQAERLLGTGAQSADLAHYVHHQTGDRYDVLRSQPLQLAADQRVTPRDVDLIWSVVGKYYRLVVIDTGNDESDPVWLQVMEHADQIVVPTTTRADHAEAGALLLDALRGRDDRSRRLAENAVAVVTQADPRASRSDINAVINGYSDLARKVVTIPHDPAIVDGVLRWDSLRPTTQRAWLHAAAAVAGGL</sequence>
<dbReference type="Pfam" id="PF13614">
    <property type="entry name" value="AAA_31"/>
    <property type="match status" value="1"/>
</dbReference>
<feature type="region of interest" description="Disordered" evidence="1">
    <location>
        <begin position="192"/>
        <end position="225"/>
    </location>
</feature>
<dbReference type="PANTHER" id="PTHR43384">
    <property type="entry name" value="SEPTUM SITE-DETERMINING PROTEIN MIND HOMOLOG, CHLOROPLASTIC-RELATED"/>
    <property type="match status" value="1"/>
</dbReference>
<dbReference type="InterPro" id="IPR027417">
    <property type="entry name" value="P-loop_NTPase"/>
</dbReference>
<feature type="region of interest" description="Disordered" evidence="1">
    <location>
        <begin position="74"/>
        <end position="178"/>
    </location>
</feature>
<reference evidence="3 4" key="1">
    <citation type="submission" date="2018-09" db="EMBL/GenBank/DDBJ databases">
        <authorList>
            <person name="Li J."/>
        </authorList>
    </citation>
    <scope>NUCLEOTIDE SEQUENCE [LARGE SCALE GENOMIC DNA]</scope>
    <source>
        <strain evidence="3 4">2129</strain>
    </source>
</reference>
<dbReference type="InterPro" id="IPR050625">
    <property type="entry name" value="ParA/MinD_ATPase"/>
</dbReference>
<dbReference type="PANTHER" id="PTHR43384:SF14">
    <property type="entry name" value="ESX-1 SECRETION-ASSOCIATED PROTEIN ESPI"/>
    <property type="match status" value="1"/>
</dbReference>
<gene>
    <name evidence="3" type="ORF">D5R93_07580</name>
</gene>
<dbReference type="InterPro" id="IPR025669">
    <property type="entry name" value="AAA_dom"/>
</dbReference>
<proteinExistence type="predicted"/>
<name>A0ABN5PN93_9ACTO</name>
<accession>A0ABN5PN93</accession>
<dbReference type="EMBL" id="CP032514">
    <property type="protein sequence ID" value="AYD89920.1"/>
    <property type="molecule type" value="Genomic_DNA"/>
</dbReference>
<keyword evidence="4" id="KW-1185">Reference proteome</keyword>
<dbReference type="RefSeq" id="WP_120204597.1">
    <property type="nucleotide sequence ID" value="NZ_CP032514.1"/>
</dbReference>
<feature type="domain" description="AAA" evidence="2">
    <location>
        <begin position="231"/>
        <end position="392"/>
    </location>
</feature>
<dbReference type="SUPFAM" id="SSF52540">
    <property type="entry name" value="P-loop containing nucleoside triphosphate hydrolases"/>
    <property type="match status" value="1"/>
</dbReference>
<evidence type="ECO:0000259" key="2">
    <source>
        <dbReference type="Pfam" id="PF13614"/>
    </source>
</evidence>
<evidence type="ECO:0000313" key="4">
    <source>
        <dbReference type="Proteomes" id="UP000273001"/>
    </source>
</evidence>
<evidence type="ECO:0000256" key="1">
    <source>
        <dbReference type="SAM" id="MobiDB-lite"/>
    </source>
</evidence>
<evidence type="ECO:0000313" key="3">
    <source>
        <dbReference type="EMBL" id="AYD89920.1"/>
    </source>
</evidence>
<organism evidence="3 4">
    <name type="scientific">Actinomyces lilanjuaniae</name>
    <dbReference type="NCBI Taxonomy" id="2321394"/>
    <lineage>
        <taxon>Bacteria</taxon>
        <taxon>Bacillati</taxon>
        <taxon>Actinomycetota</taxon>
        <taxon>Actinomycetes</taxon>
        <taxon>Actinomycetales</taxon>
        <taxon>Actinomycetaceae</taxon>
        <taxon>Actinomyces</taxon>
    </lineage>
</organism>
<protein>
    <submittedName>
        <fullName evidence="3">ATPase</fullName>
    </submittedName>
</protein>
<dbReference type="Gene3D" id="3.40.50.300">
    <property type="entry name" value="P-loop containing nucleotide triphosphate hydrolases"/>
    <property type="match status" value="1"/>
</dbReference>
<dbReference type="Proteomes" id="UP000273001">
    <property type="component" value="Chromosome"/>
</dbReference>